<dbReference type="PROSITE" id="PS00600">
    <property type="entry name" value="AA_TRANSFER_CLASS_3"/>
    <property type="match status" value="1"/>
</dbReference>
<evidence type="ECO:0000256" key="4">
    <source>
        <dbReference type="RuleBase" id="RU003560"/>
    </source>
</evidence>
<dbReference type="InterPro" id="IPR005814">
    <property type="entry name" value="Aminotrans_3"/>
</dbReference>
<dbReference type="PANTHER" id="PTHR42684:SF3">
    <property type="entry name" value="ADENOSYLMETHIONINE-8-AMINO-7-OXONONANOATE AMINOTRANSFERASE"/>
    <property type="match status" value="1"/>
</dbReference>
<dbReference type="Gene3D" id="3.40.640.10">
    <property type="entry name" value="Type I PLP-dependent aspartate aminotransferase-like (Major domain)"/>
    <property type="match status" value="1"/>
</dbReference>
<dbReference type="SUPFAM" id="SSF53383">
    <property type="entry name" value="PLP-dependent transferases"/>
    <property type="match status" value="1"/>
</dbReference>
<reference evidence="5" key="1">
    <citation type="journal article" date="2011" name="Mol. Biosyst.">
        <title>Identification of the gene cluster involved in muraymycin biosynthesis from Streptomyces sp. NRRL 30471.</title>
        <authorList>
            <person name="Cheng L."/>
            <person name="Chen W."/>
            <person name="Zhai L."/>
            <person name="Xu D."/>
            <person name="Huang T."/>
            <person name="Lin S."/>
            <person name="Zhou X."/>
            <person name="Deng Z."/>
        </authorList>
    </citation>
    <scope>NUCLEOTIDE SEQUENCE</scope>
    <source>
        <strain evidence="5">NRRL 30471</strain>
    </source>
</reference>
<proteinExistence type="inferred from homology"/>
<dbReference type="PANTHER" id="PTHR42684">
    <property type="entry name" value="ADENOSYLMETHIONINE-8-AMINO-7-OXONONANOATE AMINOTRANSFERASE"/>
    <property type="match status" value="1"/>
</dbReference>
<dbReference type="InterPro" id="IPR015424">
    <property type="entry name" value="PyrdxlP-dep_Trfase"/>
</dbReference>
<dbReference type="Pfam" id="PF00202">
    <property type="entry name" value="Aminotran_3"/>
    <property type="match status" value="1"/>
</dbReference>
<name>F2WUD2_9ACTN</name>
<dbReference type="InterPro" id="IPR049704">
    <property type="entry name" value="Aminotrans_3_PPA_site"/>
</dbReference>
<dbReference type="InterPro" id="IPR015421">
    <property type="entry name" value="PyrdxlP-dep_Trfase_major"/>
</dbReference>
<dbReference type="AlphaFoldDB" id="F2WUD2"/>
<dbReference type="GO" id="GO:0030170">
    <property type="term" value="F:pyridoxal phosphate binding"/>
    <property type="evidence" value="ECO:0007669"/>
    <property type="project" value="InterPro"/>
</dbReference>
<evidence type="ECO:0000256" key="2">
    <source>
        <dbReference type="ARBA" id="ARBA00022679"/>
    </source>
</evidence>
<dbReference type="EMBL" id="HQ257512">
    <property type="protein sequence ID" value="ADZ45332.1"/>
    <property type="molecule type" value="Genomic_DNA"/>
</dbReference>
<keyword evidence="3 4" id="KW-0663">Pyridoxal phosphate</keyword>
<evidence type="ECO:0000256" key="3">
    <source>
        <dbReference type="ARBA" id="ARBA00022898"/>
    </source>
</evidence>
<dbReference type="GO" id="GO:0004015">
    <property type="term" value="F:adenosylmethionine-8-amino-7-oxononanoate transaminase activity"/>
    <property type="evidence" value="ECO:0007669"/>
    <property type="project" value="TreeGrafter"/>
</dbReference>
<dbReference type="CDD" id="cd00610">
    <property type="entry name" value="OAT_like"/>
    <property type="match status" value="1"/>
</dbReference>
<dbReference type="InterPro" id="IPR015422">
    <property type="entry name" value="PyrdxlP-dep_Trfase_small"/>
</dbReference>
<accession>F2WUD2</accession>
<dbReference type="PIRSF" id="PIRSF000521">
    <property type="entry name" value="Transaminase_4ab_Lys_Orn"/>
    <property type="match status" value="1"/>
</dbReference>
<comment type="similarity">
    <text evidence="4">Belongs to the class-III pyridoxal-phosphate-dependent aminotransferase family.</text>
</comment>
<protein>
    <submittedName>
        <fullName evidence="5">Aminotransferase</fullName>
    </submittedName>
</protein>
<keyword evidence="2 5" id="KW-0808">Transferase</keyword>
<sequence>MSPQSAAAGSADDFLSQATARDRAHLWHPWTPVAAQTGELLLLTDGDGYHVRDAKGKQYVDALASSLNASCGYGNPALLEAARTQMAMLPHFDLTVGSHEPAGRLAERLALIMPEGLTRTLFMNSGSESAEASLHLAFQYWRNVGTPKTRIVSFSSGYHGTTLLAQHLSGLGRVWQSFDAPFPATRVDLPLPSCELRDPSSAGVLLARFEEALEGDDVAAVIVEPFLNVGGGIVLPAGFLSGLRKLCDASGALLILDEVFCGIGRTGRMYGFDHDGITPDIVMTSKGISSGYVPLAAVTTTARIYDSFRAEPGAGGLRYGHTTSGHAVACAVGAAVLDQIEERGLVANAAEQGQRLLNALAPLMSHPGVVDVRGFGLVVTIETDGPERAQRLLRAAREEGILLRTQGASLMATPPLIIDRPGIEALAAGVLRAAEATA</sequence>
<dbReference type="GO" id="GO:0009102">
    <property type="term" value="P:biotin biosynthetic process"/>
    <property type="evidence" value="ECO:0007669"/>
    <property type="project" value="TreeGrafter"/>
</dbReference>
<dbReference type="Gene3D" id="3.90.1150.10">
    <property type="entry name" value="Aspartate Aminotransferase, domain 1"/>
    <property type="match status" value="1"/>
</dbReference>
<keyword evidence="1 5" id="KW-0032">Aminotransferase</keyword>
<evidence type="ECO:0000256" key="1">
    <source>
        <dbReference type="ARBA" id="ARBA00022576"/>
    </source>
</evidence>
<evidence type="ECO:0000313" key="5">
    <source>
        <dbReference type="EMBL" id="ADZ45332.1"/>
    </source>
</evidence>
<gene>
    <name evidence="5" type="primary">mur20</name>
</gene>
<organism evidence="5">
    <name type="scientific">Streptomyces sp. NRRL 30471</name>
    <dbReference type="NCBI Taxonomy" id="996287"/>
    <lineage>
        <taxon>Bacteria</taxon>
        <taxon>Bacillati</taxon>
        <taxon>Actinomycetota</taxon>
        <taxon>Actinomycetes</taxon>
        <taxon>Kitasatosporales</taxon>
        <taxon>Streptomycetaceae</taxon>
        <taxon>Streptomyces</taxon>
    </lineage>
</organism>